<gene>
    <name evidence="2" type="ORF">FHR04_07960</name>
    <name evidence="1" type="ORF">HNQ04_002180</name>
</gene>
<evidence type="ECO:0000313" key="4">
    <source>
        <dbReference type="Proteomes" id="UP000629870"/>
    </source>
</evidence>
<proteinExistence type="predicted"/>
<evidence type="ECO:0000313" key="3">
    <source>
        <dbReference type="Proteomes" id="UP000313988"/>
    </source>
</evidence>
<reference evidence="1 4" key="2">
    <citation type="submission" date="2020-08" db="EMBL/GenBank/DDBJ databases">
        <title>Genomic Encyclopedia of Type Strains, Phase IV (KMG-IV): sequencing the most valuable type-strain genomes for metagenomic binning, comparative biology and taxonomic classification.</title>
        <authorList>
            <person name="Goeker M."/>
        </authorList>
    </citation>
    <scope>NUCLEOTIDE SEQUENCE [LARGE SCALE GENOMIC DNA]</scope>
    <source>
        <strain evidence="1 4">DSM 12027</strain>
    </source>
</reference>
<organism evidence="2 3">
    <name type="scientific">Deinococcus radiopugnans ATCC 19172</name>
    <dbReference type="NCBI Taxonomy" id="585398"/>
    <lineage>
        <taxon>Bacteria</taxon>
        <taxon>Thermotogati</taxon>
        <taxon>Deinococcota</taxon>
        <taxon>Deinococci</taxon>
        <taxon>Deinococcales</taxon>
        <taxon>Deinococcaceae</taxon>
        <taxon>Deinococcus</taxon>
    </lineage>
</organism>
<evidence type="ECO:0000313" key="1">
    <source>
        <dbReference type="EMBL" id="MBB6016922.1"/>
    </source>
</evidence>
<dbReference type="Proteomes" id="UP000313988">
    <property type="component" value="Unassembled WGS sequence"/>
</dbReference>
<reference evidence="2 3" key="1">
    <citation type="submission" date="2019-06" db="EMBL/GenBank/DDBJ databases">
        <title>Genome sequence of Deinococcus radiopugnans ATCC 19172.</title>
        <authorList>
            <person name="Maclea K.S."/>
            <person name="Maynard C.R."/>
        </authorList>
    </citation>
    <scope>NUCLEOTIDE SEQUENCE [LARGE SCALE GENOMIC DNA]</scope>
    <source>
        <strain evidence="2 3">ATCC 19172</strain>
    </source>
</reference>
<dbReference type="AlphaFoldDB" id="A0A5C4Y7P3"/>
<protein>
    <submittedName>
        <fullName evidence="2">Uncharacterized protein</fullName>
    </submittedName>
</protein>
<comment type="caution">
    <text evidence="2">The sequence shown here is derived from an EMBL/GenBank/DDBJ whole genome shotgun (WGS) entry which is preliminary data.</text>
</comment>
<dbReference type="OrthoDB" id="69706at2"/>
<name>A0A5C4Y7P3_9DEIO</name>
<dbReference type="Proteomes" id="UP000629870">
    <property type="component" value="Unassembled WGS sequence"/>
</dbReference>
<dbReference type="RefSeq" id="WP_139402289.1">
    <property type="nucleotide sequence ID" value="NZ_JACHEW010000010.1"/>
</dbReference>
<keyword evidence="4" id="KW-1185">Reference proteome</keyword>
<evidence type="ECO:0000313" key="2">
    <source>
        <dbReference type="EMBL" id="TNM71475.1"/>
    </source>
</evidence>
<accession>A0A5C4Y7P3</accession>
<sequence length="193" mass="21453">MTEYPADVSPGPQEGQATYIPRATQRFLGWPALERDLVSAPAPTHVRLEDTASRVILGMLDSPGHHRSGALFGTRLGTSAHIADASHAGYPQFRQGLPCQLLAVDPQYLLGWSDCLSIYGTNDVDWLGHWMIRPDNLIGDALEHYGWLRRAHRLGLVDRQHFFMFVGQNADQLVYAAYVYVNDEATALPVLLT</sequence>
<dbReference type="EMBL" id="VDMO01000007">
    <property type="protein sequence ID" value="TNM71475.1"/>
    <property type="molecule type" value="Genomic_DNA"/>
</dbReference>
<dbReference type="EMBL" id="JACHEW010000010">
    <property type="protein sequence ID" value="MBB6016922.1"/>
    <property type="molecule type" value="Genomic_DNA"/>
</dbReference>